<organism evidence="1 2">
    <name type="scientific">Pseudosporangium ferrugineum</name>
    <dbReference type="NCBI Taxonomy" id="439699"/>
    <lineage>
        <taxon>Bacteria</taxon>
        <taxon>Bacillati</taxon>
        <taxon>Actinomycetota</taxon>
        <taxon>Actinomycetes</taxon>
        <taxon>Micromonosporales</taxon>
        <taxon>Micromonosporaceae</taxon>
        <taxon>Pseudosporangium</taxon>
    </lineage>
</organism>
<dbReference type="EMBL" id="PVZG01000025">
    <property type="protein sequence ID" value="PRY20209.1"/>
    <property type="molecule type" value="Genomic_DNA"/>
</dbReference>
<evidence type="ECO:0000313" key="1">
    <source>
        <dbReference type="EMBL" id="PRY20209.1"/>
    </source>
</evidence>
<sequence length="107" mass="11022">MNSPRAVPRLTKGQRLAVLAVTSEACRWSYRAVGQRARAEAVSALRAVSVDPVVLGACLGNALIMLQHAGVPAARGLVDLYRAAGADEEVAAAIVVSQQRSSTGGPA</sequence>
<comment type="caution">
    <text evidence="1">The sequence shown here is derived from an EMBL/GenBank/DDBJ whole genome shotgun (WGS) entry which is preliminary data.</text>
</comment>
<protein>
    <submittedName>
        <fullName evidence="1">Uncharacterized protein</fullName>
    </submittedName>
</protein>
<proteinExistence type="predicted"/>
<reference evidence="1 2" key="1">
    <citation type="submission" date="2018-03" db="EMBL/GenBank/DDBJ databases">
        <title>Genomic Encyclopedia of Archaeal and Bacterial Type Strains, Phase II (KMG-II): from individual species to whole genera.</title>
        <authorList>
            <person name="Goeker M."/>
        </authorList>
    </citation>
    <scope>NUCLEOTIDE SEQUENCE [LARGE SCALE GENOMIC DNA]</scope>
    <source>
        <strain evidence="1 2">DSM 45348</strain>
    </source>
</reference>
<keyword evidence="2" id="KW-1185">Reference proteome</keyword>
<dbReference type="AlphaFoldDB" id="A0A2T0RGE0"/>
<gene>
    <name evidence="1" type="ORF">CLV70_12590</name>
</gene>
<name>A0A2T0RGE0_9ACTN</name>
<dbReference type="Proteomes" id="UP000239209">
    <property type="component" value="Unassembled WGS sequence"/>
</dbReference>
<accession>A0A2T0RGE0</accession>
<evidence type="ECO:0000313" key="2">
    <source>
        <dbReference type="Proteomes" id="UP000239209"/>
    </source>
</evidence>